<keyword evidence="9" id="KW-0206">Cytoskeleton</keyword>
<dbReference type="FunFam" id="1.20.5.1180:FF:000002">
    <property type="entry name" value="Centrosomal protein of 55 kDa"/>
    <property type="match status" value="1"/>
</dbReference>
<dbReference type="GO" id="GO:0045184">
    <property type="term" value="P:establishment of protein localization"/>
    <property type="evidence" value="ECO:0007669"/>
    <property type="project" value="TreeGrafter"/>
</dbReference>
<evidence type="ECO:0000256" key="4">
    <source>
        <dbReference type="ARBA" id="ARBA00022490"/>
    </source>
</evidence>
<dbReference type="FunFam" id="1.20.5.990:FF:000006">
    <property type="entry name" value="Centrosomal protein of 55 kDa"/>
    <property type="match status" value="1"/>
</dbReference>
<evidence type="ECO:0000256" key="11">
    <source>
        <dbReference type="ARBA" id="ARBA00055531"/>
    </source>
</evidence>
<evidence type="ECO:0000256" key="1">
    <source>
        <dbReference type="ARBA" id="ARBA00004114"/>
    </source>
</evidence>
<dbReference type="InterPro" id="IPR038926">
    <property type="entry name" value="CEP55"/>
</dbReference>
<evidence type="ECO:0000313" key="16">
    <source>
        <dbReference type="Proteomes" id="UP000053309"/>
    </source>
</evidence>
<dbReference type="InterPro" id="IPR022008">
    <property type="entry name" value="EABR"/>
</dbReference>
<dbReference type="Gene3D" id="1.20.5.1180">
    <property type="entry name" value="Geminin coiled-coil domain"/>
    <property type="match status" value="1"/>
</dbReference>
<keyword evidence="4" id="KW-0963">Cytoplasm</keyword>
<dbReference type="PANTHER" id="PTHR31838">
    <property type="entry name" value="CENTROSOMAL PROTEIN OF 55 KDA"/>
    <property type="match status" value="1"/>
</dbReference>
<dbReference type="GO" id="GO:0090543">
    <property type="term" value="C:Flemming body"/>
    <property type="evidence" value="ECO:0007669"/>
    <property type="project" value="UniProtKB-SubCell"/>
</dbReference>
<keyword evidence="16" id="KW-1185">Reference proteome</keyword>
<comment type="subcellular location">
    <subcellularLocation>
        <location evidence="3">Cleavage furrow</location>
    </subcellularLocation>
    <subcellularLocation>
        <location evidence="1">Cytoplasm</location>
        <location evidence="1">Cytoskeleton</location>
        <location evidence="1">Microtubule organizing center</location>
        <location evidence="1">Centrosome</location>
        <location evidence="1">Centriole</location>
    </subcellularLocation>
    <subcellularLocation>
        <location evidence="2">Midbody</location>
        <location evidence="2">Midbody ring</location>
    </subcellularLocation>
</comment>
<feature type="coiled-coil region" evidence="13">
    <location>
        <begin position="70"/>
        <end position="147"/>
    </location>
</feature>
<evidence type="ECO:0000256" key="9">
    <source>
        <dbReference type="ARBA" id="ARBA00023212"/>
    </source>
</evidence>
<feature type="domain" description="TSG101 and ALIX binding" evidence="14">
    <location>
        <begin position="173"/>
        <end position="203"/>
    </location>
</feature>
<dbReference type="GO" id="GO:0051896">
    <property type="term" value="P:regulation of phosphatidylinositol 3-kinase/protein kinase B signal transduction"/>
    <property type="evidence" value="ECO:0007669"/>
    <property type="project" value="InterPro"/>
</dbReference>
<evidence type="ECO:0000256" key="3">
    <source>
        <dbReference type="ARBA" id="ARBA00004626"/>
    </source>
</evidence>
<dbReference type="AlphaFoldDB" id="A0A087VCJ0"/>
<feature type="coiled-coil region" evidence="13">
    <location>
        <begin position="360"/>
        <end position="387"/>
    </location>
</feature>
<organism evidence="15 16">
    <name type="scientific">Balearica regulorum gibbericeps</name>
    <name type="common">East African grey crowned-crane</name>
    <dbReference type="NCBI Taxonomy" id="100784"/>
    <lineage>
        <taxon>Eukaryota</taxon>
        <taxon>Metazoa</taxon>
        <taxon>Chordata</taxon>
        <taxon>Craniata</taxon>
        <taxon>Vertebrata</taxon>
        <taxon>Euteleostomi</taxon>
        <taxon>Archelosauria</taxon>
        <taxon>Archosauria</taxon>
        <taxon>Dinosauria</taxon>
        <taxon>Saurischia</taxon>
        <taxon>Theropoda</taxon>
        <taxon>Coelurosauria</taxon>
        <taxon>Aves</taxon>
        <taxon>Neognathae</taxon>
        <taxon>Neoaves</taxon>
        <taxon>Gruiformes</taxon>
        <taxon>Gruidae</taxon>
        <taxon>Balearica</taxon>
    </lineage>
</organism>
<name>A0A087VCJ0_BALRE</name>
<feature type="coiled-coil region" evidence="13">
    <location>
        <begin position="244"/>
        <end position="328"/>
    </location>
</feature>
<evidence type="ECO:0000256" key="7">
    <source>
        <dbReference type="ARBA" id="ARBA00022776"/>
    </source>
</evidence>
<keyword evidence="5" id="KW-0597">Phosphoprotein</keyword>
<evidence type="ECO:0000259" key="14">
    <source>
        <dbReference type="Pfam" id="PF12180"/>
    </source>
</evidence>
<proteinExistence type="predicted"/>
<evidence type="ECO:0000256" key="12">
    <source>
        <dbReference type="ARBA" id="ARBA00069787"/>
    </source>
</evidence>
<dbReference type="Proteomes" id="UP000053309">
    <property type="component" value="Unassembled WGS sequence"/>
</dbReference>
<dbReference type="Gene3D" id="1.20.5.990">
    <property type="entry name" value="Nemo cc2-lz domain - 1d5 darpin complex"/>
    <property type="match status" value="1"/>
</dbReference>
<keyword evidence="6" id="KW-0132">Cell division</keyword>
<comment type="function">
    <text evidence="11">Plays a role in mitotic exit and cytokinesis. Recruits PDCD6IP and TSG101 to midbody during cytokinesis. Required for successful completion of cytokinesis. Not required for microtubule nucleation. Plays a role in the development of the brain and kidney.</text>
</comment>
<reference evidence="15 16" key="1">
    <citation type="submission" date="2014-04" db="EMBL/GenBank/DDBJ databases">
        <title>Genome evolution of avian class.</title>
        <authorList>
            <person name="Zhang G."/>
            <person name="Li C."/>
        </authorList>
    </citation>
    <scope>NUCLEOTIDE SEQUENCE [LARGE SCALE GENOMIC DNA]</scope>
    <source>
        <strain evidence="15">BGI_N312</strain>
    </source>
</reference>
<evidence type="ECO:0000256" key="5">
    <source>
        <dbReference type="ARBA" id="ARBA00022553"/>
    </source>
</evidence>
<dbReference type="GO" id="GO:0032154">
    <property type="term" value="C:cleavage furrow"/>
    <property type="evidence" value="ECO:0007669"/>
    <property type="project" value="UniProtKB-SubCell"/>
</dbReference>
<accession>A0A087VCJ0</accession>
<keyword evidence="8 13" id="KW-0175">Coiled coil</keyword>
<dbReference type="GO" id="GO:0005814">
    <property type="term" value="C:centriole"/>
    <property type="evidence" value="ECO:0007669"/>
    <property type="project" value="UniProtKB-SubCell"/>
</dbReference>
<gene>
    <name evidence="15" type="ORF">N312_02778</name>
</gene>
<dbReference type="Pfam" id="PF12180">
    <property type="entry name" value="EABR"/>
    <property type="match status" value="1"/>
</dbReference>
<dbReference type="PANTHER" id="PTHR31838:SF1">
    <property type="entry name" value="CENTROSOMAL PROTEIN OF 55 KDA"/>
    <property type="match status" value="1"/>
</dbReference>
<evidence type="ECO:0000256" key="8">
    <source>
        <dbReference type="ARBA" id="ARBA00023054"/>
    </source>
</evidence>
<dbReference type="GO" id="GO:0000281">
    <property type="term" value="P:mitotic cytokinesis"/>
    <property type="evidence" value="ECO:0007669"/>
    <property type="project" value="InterPro"/>
</dbReference>
<evidence type="ECO:0000256" key="6">
    <source>
        <dbReference type="ARBA" id="ARBA00022618"/>
    </source>
</evidence>
<dbReference type="EMBL" id="KL488272">
    <property type="protein sequence ID" value="KFO10332.1"/>
    <property type="molecule type" value="Genomic_DNA"/>
</dbReference>
<evidence type="ECO:0000313" key="15">
    <source>
        <dbReference type="EMBL" id="KFO10332.1"/>
    </source>
</evidence>
<protein>
    <recommendedName>
        <fullName evidence="12">Centrosomal protein of 55 kDa</fullName>
    </recommendedName>
</protein>
<sequence>MNSKTAKERIIGKWGLKSGSSRPENDVVKYKQENAALRKAMEEAVKGKSKMTDPERSGLLEKILSLEKEKEKHNHLLGEKDKEIQNLKDKLRSKNTNSEVLLQSQLEEKTKEAERREQLLRSLSEEMNQLKYNLSTVTAKCSELENRAGTSQASQEAVTNSTGSTTNLYEVEKQLKDALEKNQQWLLYDKQPYVRGLLGRIFELEQKSEIVSQQESKEFNSEGLLPEEKQKYYNQLLLTAKSDLETERHTVTQLRSELTEFKKKYEETQQEITSLNALLQSQQIAEMQTLENENKVKGEKVQRLKQENETIKRQLREEKKKSEDLLCQVQLLHKSLFKQQEEHTRIALLEQQIQICTTDFENEKLDRQNLQHQLNKVLKELRKAREQITRLEPLKLQESGCMEPQEDLQGVFEEKLTIYDRSPSLKHSSLLDESFLECPRCKVQYPTSQHRELLAHIDFCTA</sequence>
<evidence type="ECO:0000256" key="13">
    <source>
        <dbReference type="SAM" id="Coils"/>
    </source>
</evidence>
<keyword evidence="7" id="KW-0498">Mitosis</keyword>
<evidence type="ECO:0000256" key="10">
    <source>
        <dbReference type="ARBA" id="ARBA00023306"/>
    </source>
</evidence>
<evidence type="ECO:0000256" key="2">
    <source>
        <dbReference type="ARBA" id="ARBA00004476"/>
    </source>
</evidence>
<keyword evidence="10" id="KW-0131">Cell cycle</keyword>